<feature type="chain" id="PRO_5019177226" evidence="2">
    <location>
        <begin position="20"/>
        <end position="280"/>
    </location>
</feature>
<keyword evidence="4" id="KW-1185">Reference proteome</keyword>
<dbReference type="Pfam" id="PF14559">
    <property type="entry name" value="TPR_19"/>
    <property type="match status" value="1"/>
</dbReference>
<feature type="repeat" description="TPR" evidence="1">
    <location>
        <begin position="166"/>
        <end position="199"/>
    </location>
</feature>
<dbReference type="PROSITE" id="PS51257">
    <property type="entry name" value="PROKAR_LIPOPROTEIN"/>
    <property type="match status" value="1"/>
</dbReference>
<name>A0A433SF39_9BURK</name>
<dbReference type="Gene3D" id="1.25.40.10">
    <property type="entry name" value="Tetratricopeptide repeat domain"/>
    <property type="match status" value="1"/>
</dbReference>
<organism evidence="3 4">
    <name type="scientific">Saezia sanguinis</name>
    <dbReference type="NCBI Taxonomy" id="1965230"/>
    <lineage>
        <taxon>Bacteria</taxon>
        <taxon>Pseudomonadati</taxon>
        <taxon>Pseudomonadota</taxon>
        <taxon>Betaproteobacteria</taxon>
        <taxon>Burkholderiales</taxon>
        <taxon>Saeziaceae</taxon>
        <taxon>Saezia</taxon>
    </lineage>
</organism>
<dbReference type="NCBIfam" id="TIGR02521">
    <property type="entry name" value="type_IV_pilW"/>
    <property type="match status" value="1"/>
</dbReference>
<evidence type="ECO:0000313" key="4">
    <source>
        <dbReference type="Proteomes" id="UP000286947"/>
    </source>
</evidence>
<dbReference type="Proteomes" id="UP000286947">
    <property type="component" value="Unassembled WGS sequence"/>
</dbReference>
<proteinExistence type="predicted"/>
<dbReference type="RefSeq" id="WP_126979331.1">
    <property type="nucleotide sequence ID" value="NZ_PQSP01000002.1"/>
</dbReference>
<dbReference type="PANTHER" id="PTHR44749">
    <property type="entry name" value="SUPPRESSOR OF RPS4-RLD 1"/>
    <property type="match status" value="1"/>
</dbReference>
<dbReference type="PROSITE" id="PS50005">
    <property type="entry name" value="TPR"/>
    <property type="match status" value="2"/>
</dbReference>
<dbReference type="GO" id="GO:0045892">
    <property type="term" value="P:negative regulation of DNA-templated transcription"/>
    <property type="evidence" value="ECO:0007669"/>
    <property type="project" value="InterPro"/>
</dbReference>
<dbReference type="OrthoDB" id="9814042at2"/>
<dbReference type="EMBL" id="PQSP01000002">
    <property type="protein sequence ID" value="RUS67361.1"/>
    <property type="molecule type" value="Genomic_DNA"/>
</dbReference>
<feature type="repeat" description="TPR" evidence="1">
    <location>
        <begin position="62"/>
        <end position="95"/>
    </location>
</feature>
<dbReference type="InterPro" id="IPR011990">
    <property type="entry name" value="TPR-like_helical_dom_sf"/>
</dbReference>
<dbReference type="InterPro" id="IPR019734">
    <property type="entry name" value="TPR_rpt"/>
</dbReference>
<dbReference type="Pfam" id="PF13181">
    <property type="entry name" value="TPR_8"/>
    <property type="match status" value="1"/>
</dbReference>
<feature type="signal peptide" evidence="2">
    <location>
        <begin position="1"/>
        <end position="19"/>
    </location>
</feature>
<dbReference type="InterPro" id="IPR013360">
    <property type="entry name" value="Pilus_4_PilW"/>
</dbReference>
<keyword evidence="2" id="KW-0732">Signal</keyword>
<protein>
    <submittedName>
        <fullName evidence="3">Cellulose synthase operon protein C</fullName>
    </submittedName>
</protein>
<reference evidence="3 4" key="1">
    <citation type="submission" date="2018-01" db="EMBL/GenBank/DDBJ databases">
        <title>Saezia sanguinis gen. nov., sp. nov., in the order Burkholderiales isolated from human blood.</title>
        <authorList>
            <person name="Medina-Pascual M.J."/>
            <person name="Valdezate S."/>
            <person name="Monzon S."/>
            <person name="Cuesta I."/>
            <person name="Carrasco G."/>
            <person name="Villalon P."/>
            <person name="Saez-Nieto J.A."/>
        </authorList>
    </citation>
    <scope>NUCLEOTIDE SEQUENCE [LARGE SCALE GENOMIC DNA]</scope>
    <source>
        <strain evidence="3 4">CNM695-12</strain>
    </source>
</reference>
<accession>A0A433SF39</accession>
<sequence length="280" mass="30181" precursor="true">MSKGMRSFFSARLWMGVSAAAVLCGVAGCVTTETTQLSGTGGIPDTNMAAATRAPVDNQKRYEARLQLAVAYYQAGAYSVALDDVNKALEAKPNAPEAISLKGMIYDQMGDKAQGLAFLRQAASIDKSNGDYLHNYGAALCSNKQTSEGIASLQQAIAIPSYPNKASSWAAIGACYAEAGNVVQAENAFHQALSLDPRNVYALYQLSNFMFNRNDVQGAKYYFDQLPGLNNLNSAALWLGIKIARQQGDAYRMSQMARVLRANFPASKERAALERGDFTL</sequence>
<keyword evidence="1" id="KW-0802">TPR repeat</keyword>
<comment type="caution">
    <text evidence="3">The sequence shown here is derived from an EMBL/GenBank/DDBJ whole genome shotgun (WGS) entry which is preliminary data.</text>
</comment>
<evidence type="ECO:0000313" key="3">
    <source>
        <dbReference type="EMBL" id="RUS67361.1"/>
    </source>
</evidence>
<evidence type="ECO:0000256" key="1">
    <source>
        <dbReference type="PROSITE-ProRule" id="PRU00339"/>
    </source>
</evidence>
<gene>
    <name evidence="3" type="primary">bcsC</name>
    <name evidence="3" type="ORF">CUZ56_01306</name>
</gene>
<dbReference type="SMART" id="SM00028">
    <property type="entry name" value="TPR"/>
    <property type="match status" value="4"/>
</dbReference>
<dbReference type="SUPFAM" id="SSF48452">
    <property type="entry name" value="TPR-like"/>
    <property type="match status" value="1"/>
</dbReference>
<dbReference type="PANTHER" id="PTHR44749:SF1">
    <property type="entry name" value="TETRATRICOPEPTIDE-LIKE HELICAL DOMAIN-CONTAINING PROTEIN"/>
    <property type="match status" value="1"/>
</dbReference>
<evidence type="ECO:0000256" key="2">
    <source>
        <dbReference type="SAM" id="SignalP"/>
    </source>
</evidence>
<dbReference type="InterPro" id="IPR044650">
    <property type="entry name" value="SRFR1-like"/>
</dbReference>
<dbReference type="AlphaFoldDB" id="A0A433SF39"/>